<keyword evidence="1" id="KW-0812">Transmembrane</keyword>
<reference evidence="2" key="1">
    <citation type="journal article" date="2020" name="Nature">
        <title>Giant virus diversity and host interactions through global metagenomics.</title>
        <authorList>
            <person name="Schulz F."/>
            <person name="Roux S."/>
            <person name="Paez-Espino D."/>
            <person name="Jungbluth S."/>
            <person name="Walsh D.A."/>
            <person name="Denef V.J."/>
            <person name="McMahon K.D."/>
            <person name="Konstantinidis K.T."/>
            <person name="Eloe-Fadrosh E.A."/>
            <person name="Kyrpides N.C."/>
            <person name="Woyke T."/>
        </authorList>
    </citation>
    <scope>NUCLEOTIDE SEQUENCE</scope>
    <source>
        <strain evidence="2">GVMAG-S-1101164-72</strain>
    </source>
</reference>
<name>A0A6C0AP10_9ZZZZ</name>
<organism evidence="2">
    <name type="scientific">viral metagenome</name>
    <dbReference type="NCBI Taxonomy" id="1070528"/>
    <lineage>
        <taxon>unclassified sequences</taxon>
        <taxon>metagenomes</taxon>
        <taxon>organismal metagenomes</taxon>
    </lineage>
</organism>
<evidence type="ECO:0000313" key="2">
    <source>
        <dbReference type="EMBL" id="QHS81534.1"/>
    </source>
</evidence>
<keyword evidence="1" id="KW-0472">Membrane</keyword>
<accession>A0A6C0AP10</accession>
<feature type="transmembrane region" description="Helical" evidence="1">
    <location>
        <begin position="82"/>
        <end position="104"/>
    </location>
</feature>
<protein>
    <submittedName>
        <fullName evidence="2">Uncharacterized protein</fullName>
    </submittedName>
</protein>
<evidence type="ECO:0000256" key="1">
    <source>
        <dbReference type="SAM" id="Phobius"/>
    </source>
</evidence>
<dbReference type="AlphaFoldDB" id="A0A6C0AP10"/>
<dbReference type="EMBL" id="MN740758">
    <property type="protein sequence ID" value="QHS81534.1"/>
    <property type="molecule type" value="Genomic_DNA"/>
</dbReference>
<keyword evidence="1" id="KW-1133">Transmembrane helix</keyword>
<sequence length="358" mass="38735">MFGRSTRDYGLGPGRTSTQYTAPSTGFFGSFTGFNPFGTATATTATTNPYASTGFLGSLGRFNPFGGSSGYTTSSSIGWKAIVGYLLSVSVILLMILLLVHYFVRPIFQLSPGGPGFIPVPGLNDSELFWKPGVVASPIKDIQTRLAGQVTNWTFTLDITILNPLTFSDRNRPIFMRGSTLDPGTSGKSQDVLNLTNITVALKPDTTDLVIILMNSHNNEEPIVIPNVPVQTPFRLGVVIMDMAMEAYINGRLIKTRTLDASPRQSTGDFIPPQGTMTDLARVNNLQLWNRVLSPSEIRYSKPALETAKSTDINLIPSVTVCDSNLVDDIKSSINNIIPTDKSVDKSADKSITNKTAN</sequence>
<proteinExistence type="predicted"/>